<evidence type="ECO:0000313" key="1">
    <source>
        <dbReference type="EMBL" id="QTL96642.1"/>
    </source>
</evidence>
<gene>
    <name evidence="1" type="ORF">GM661_00965</name>
</gene>
<dbReference type="AlphaFoldDB" id="A0A8A7KFJ5"/>
<dbReference type="EMBL" id="CP046640">
    <property type="protein sequence ID" value="QTL96642.1"/>
    <property type="molecule type" value="Genomic_DNA"/>
</dbReference>
<accession>A0A8A7KFJ5</accession>
<name>A0A8A7KFJ5_9FIRM</name>
<dbReference type="KEGG" id="ifn:GM661_00965"/>
<dbReference type="Proteomes" id="UP000665020">
    <property type="component" value="Chromosome"/>
</dbReference>
<organism evidence="1 2">
    <name type="scientific">Iocasia fonsfrigidae</name>
    <dbReference type="NCBI Taxonomy" id="2682810"/>
    <lineage>
        <taxon>Bacteria</taxon>
        <taxon>Bacillati</taxon>
        <taxon>Bacillota</taxon>
        <taxon>Clostridia</taxon>
        <taxon>Halanaerobiales</taxon>
        <taxon>Halanaerobiaceae</taxon>
        <taxon>Iocasia</taxon>
    </lineage>
</organism>
<protein>
    <submittedName>
        <fullName evidence="1">Uncharacterized protein</fullName>
    </submittedName>
</protein>
<dbReference type="RefSeq" id="WP_230868356.1">
    <property type="nucleotide sequence ID" value="NZ_CP046640.1"/>
</dbReference>
<sequence>MKKDGYDNTDIEKGQQDYNPIWPSLEDYEIANKIGVSLMTVKKVKAELLSED</sequence>
<keyword evidence="2" id="KW-1185">Reference proteome</keyword>
<reference evidence="1" key="1">
    <citation type="submission" date="2019-12" db="EMBL/GenBank/DDBJ databases">
        <authorList>
            <person name="zhang j."/>
            <person name="sun C.M."/>
        </authorList>
    </citation>
    <scope>NUCLEOTIDE SEQUENCE</scope>
    <source>
        <strain evidence="1">NS-1</strain>
    </source>
</reference>
<proteinExistence type="predicted"/>
<evidence type="ECO:0000313" key="2">
    <source>
        <dbReference type="Proteomes" id="UP000665020"/>
    </source>
</evidence>